<dbReference type="Pfam" id="PF09479">
    <property type="entry name" value="Flg_new"/>
    <property type="match status" value="1"/>
</dbReference>
<keyword evidence="7" id="KW-1185">Reference proteome</keyword>
<dbReference type="InterPro" id="IPR013378">
    <property type="entry name" value="InlB-like_B-rpt"/>
</dbReference>
<feature type="domain" description="RCC1-like" evidence="5">
    <location>
        <begin position="603"/>
        <end position="934"/>
    </location>
</feature>
<evidence type="ECO:0000256" key="4">
    <source>
        <dbReference type="SAM" id="SignalP"/>
    </source>
</evidence>
<reference evidence="6 7" key="1">
    <citation type="journal article" date="2023" name="Microbiol. Spectr.">
        <title>Symbiosis of Carpenter Bees with Uncharacterized Lactic Acid Bacteria Showing NAD Auxotrophy.</title>
        <authorList>
            <person name="Kawasaki S."/>
            <person name="Ozawa K."/>
            <person name="Mori T."/>
            <person name="Yamamoto A."/>
            <person name="Ito M."/>
            <person name="Ohkuma M."/>
            <person name="Sakamoto M."/>
            <person name="Matsutani M."/>
        </authorList>
    </citation>
    <scope>NUCLEOTIDE SEQUENCE [LARGE SCALE GENOMIC DNA]</scope>
    <source>
        <strain evidence="6 7">Kim37-2</strain>
    </source>
</reference>
<evidence type="ECO:0000259" key="5">
    <source>
        <dbReference type="Pfam" id="PF25390"/>
    </source>
</evidence>
<keyword evidence="3" id="KW-0472">Membrane</keyword>
<dbReference type="Pfam" id="PF25390">
    <property type="entry name" value="WD40_RLD"/>
    <property type="match status" value="2"/>
</dbReference>
<keyword evidence="3" id="KW-0812">Transmembrane</keyword>
<dbReference type="InterPro" id="IPR051553">
    <property type="entry name" value="Ran_GTPase-activating"/>
</dbReference>
<dbReference type="PROSITE" id="PS00626">
    <property type="entry name" value="RCC1_2"/>
    <property type="match status" value="1"/>
</dbReference>
<keyword evidence="4" id="KW-0732">Signal</keyword>
<dbReference type="InterPro" id="IPR000408">
    <property type="entry name" value="Reg_chr_condens"/>
</dbReference>
<feature type="signal peptide" evidence="4">
    <location>
        <begin position="1"/>
        <end position="32"/>
    </location>
</feature>
<evidence type="ECO:0000313" key="7">
    <source>
        <dbReference type="Proteomes" id="UP001321766"/>
    </source>
</evidence>
<dbReference type="SUPFAM" id="SSF50985">
    <property type="entry name" value="RCC1/BLIP-II"/>
    <property type="match status" value="3"/>
</dbReference>
<evidence type="ECO:0000256" key="2">
    <source>
        <dbReference type="ARBA" id="ARBA00022737"/>
    </source>
</evidence>
<accession>A0ABN6SDD2</accession>
<dbReference type="EMBL" id="AP026798">
    <property type="protein sequence ID" value="BDR53131.1"/>
    <property type="molecule type" value="Genomic_DNA"/>
</dbReference>
<sequence>MRRFRSASAIALVFALLILGGGQCLLTPQAHADPISDAQGFSLNPTYGPIEGGNDVAIDPPFKTTLKFKRLLTGSMHMLGVTEDDTLWAWGANSVGQLGNGISVGLMNNAALPVRVRIPDGVRFRTDSASLAVGLWHNLAIDTNGNIWSWGVNETGELGDGSTTNRYAPVRVQTPAGVRFKQVAASSLSSLAVDTDGNLWGWGRGSNGELGDGGAIPPRLTPVKVIPPVPFTDVQSGEYFTMALDQDGNVWAWGNNNGGGITGMLGVGSSSYQVTTPSKVIAPCHFKSISVPRGNASSSFVFALGISKETGELYSWGGNEYGQLGDGTIIDRTSPVHVGGSRTFISVSAGGSHVLAIDSNHTTWAWGSSSTAAAGTVGDGTIIQRHSPVQVLPPAGTVGADFKTDAINAGYTMSSAIGSDGRAYAWGINTSGQLGDGSTVARRTSPVRIANPKIEITGISFDTAAVSGFTHDPVTDLWHVKAPAHPVGKVKVRIKWTLNGAAQTDALLDYEYRTSYKVHFDLGDAAGQAASVPDQAVVSGDMASLPVPAPVWNGHHFTGWFQGTRPWDFGTDPVSGPTTLTAHWDGVSFTLTPRSGPVNTNTPVTITATPQSLPLHFTQASSGGSHTLAISTDGKTYAWGANTNGQLGDTTTNTHTTPSLVSMPAGVRFTRVIAGPTSSFALDTLGRWWAWGNNQYGQLGNGTSISTAPYAQTTPVLVGVPAGVTFARIYPGLDFTLAVTITNTIYTWGNNTSGQLGNSDPTLSPQADPALVSLLGETVSQASVGAQHALILTTSGRLYTWGANQYGQLGNGNTSNQVAPTIVTPPTSGFTSINAGAYSSYALNTAHRPYAWGNNTHGQLGLGDTLNRARPTPIPTLASNTIASLNTSSSSDSAFATDSTGNSWAWGDNRNGQLGTGTPTPISSNNGGTPTPVNITSRLPANTTTIQPGSNHTLTQDKDRNITTWGDNQTGQLGNSTVPTSPASAAHSYTPVGISPGVIQVTGLHFATQPGENLAYDSTNHNWKANTPKHNPDEHVEVNIHWTLNDVPQPDYTVSGGFTFTPLFTLPAAGAIPLQRLTGATFITLTAITAVTLAGYQLSKARKRKAGKHSLRPNQTNSRN</sequence>
<dbReference type="InterPro" id="IPR009091">
    <property type="entry name" value="RCC1/BLIP-II"/>
</dbReference>
<feature type="domain" description="RCC1-like" evidence="5">
    <location>
        <begin position="126"/>
        <end position="453"/>
    </location>
</feature>
<dbReference type="InterPro" id="IPR058923">
    <property type="entry name" value="RCC1-like_dom"/>
</dbReference>
<gene>
    <name evidence="6" type="ORF">KIM372_10380</name>
</gene>
<name>A0ABN6SDD2_9BIFI</name>
<dbReference type="PROSITE" id="PS50012">
    <property type="entry name" value="RCC1_3"/>
    <property type="match status" value="11"/>
</dbReference>
<evidence type="ECO:0000256" key="3">
    <source>
        <dbReference type="SAM" id="Phobius"/>
    </source>
</evidence>
<dbReference type="PRINTS" id="PR00633">
    <property type="entry name" value="RCCNDNSATION"/>
</dbReference>
<keyword evidence="1" id="KW-0344">Guanine-nucleotide releasing factor</keyword>
<dbReference type="Gene3D" id="2.130.10.30">
    <property type="entry name" value="Regulator of chromosome condensation 1/beta-lactamase-inhibitor protein II"/>
    <property type="match status" value="5"/>
</dbReference>
<keyword evidence="2" id="KW-0677">Repeat</keyword>
<evidence type="ECO:0000313" key="6">
    <source>
        <dbReference type="EMBL" id="BDR53131.1"/>
    </source>
</evidence>
<organism evidence="6 7">
    <name type="scientific">Bombiscardovia nodaiensis</name>
    <dbReference type="NCBI Taxonomy" id="2932181"/>
    <lineage>
        <taxon>Bacteria</taxon>
        <taxon>Bacillati</taxon>
        <taxon>Actinomycetota</taxon>
        <taxon>Actinomycetes</taxon>
        <taxon>Bifidobacteriales</taxon>
        <taxon>Bifidobacteriaceae</taxon>
        <taxon>Bombiscardovia</taxon>
    </lineage>
</organism>
<evidence type="ECO:0000256" key="1">
    <source>
        <dbReference type="ARBA" id="ARBA00022658"/>
    </source>
</evidence>
<dbReference type="Proteomes" id="UP001321766">
    <property type="component" value="Chromosome"/>
</dbReference>
<feature type="chain" id="PRO_5046254884" description="RCC1-like domain-containing protein" evidence="4">
    <location>
        <begin position="33"/>
        <end position="1120"/>
    </location>
</feature>
<feature type="transmembrane region" description="Helical" evidence="3">
    <location>
        <begin position="1077"/>
        <end position="1098"/>
    </location>
</feature>
<dbReference type="PANTHER" id="PTHR45982:SF1">
    <property type="entry name" value="REGULATOR OF CHROMOSOME CONDENSATION"/>
    <property type="match status" value="1"/>
</dbReference>
<dbReference type="PANTHER" id="PTHR45982">
    <property type="entry name" value="REGULATOR OF CHROMOSOME CONDENSATION"/>
    <property type="match status" value="1"/>
</dbReference>
<proteinExistence type="predicted"/>
<protein>
    <recommendedName>
        <fullName evidence="5">RCC1-like domain-containing protein</fullName>
    </recommendedName>
</protein>
<keyword evidence="3" id="KW-1133">Transmembrane helix</keyword>